<feature type="region of interest" description="Disordered" evidence="7">
    <location>
        <begin position="886"/>
        <end position="928"/>
    </location>
</feature>
<reference evidence="8" key="1">
    <citation type="submission" date="2015-06" db="UniProtKB">
        <authorList>
            <consortium name="EnsemblPlants"/>
        </authorList>
    </citation>
    <scope>IDENTIFICATION</scope>
</reference>
<feature type="coiled-coil region" evidence="6">
    <location>
        <begin position="206"/>
        <end position="296"/>
    </location>
</feature>
<evidence type="ECO:0000256" key="4">
    <source>
        <dbReference type="ARBA" id="ARBA00023054"/>
    </source>
</evidence>
<name>R7W429_AEGTA</name>
<dbReference type="PANTHER" id="PTHR37739">
    <property type="entry name" value="KINESIN-LIKE PROTEIN KIN-12D"/>
    <property type="match status" value="1"/>
</dbReference>
<evidence type="ECO:0000313" key="8">
    <source>
        <dbReference type="EnsemblPlants" id="EMT15137"/>
    </source>
</evidence>
<dbReference type="InterPro" id="IPR044986">
    <property type="entry name" value="KIF15/KIN-12"/>
</dbReference>
<evidence type="ECO:0000256" key="5">
    <source>
        <dbReference type="ARBA" id="ARBA00023175"/>
    </source>
</evidence>
<feature type="compositionally biased region" description="Polar residues" evidence="7">
    <location>
        <begin position="131"/>
        <end position="141"/>
    </location>
</feature>
<feature type="region of interest" description="Disordered" evidence="7">
    <location>
        <begin position="1"/>
        <end position="96"/>
    </location>
</feature>
<feature type="compositionally biased region" description="Low complexity" evidence="7">
    <location>
        <begin position="29"/>
        <end position="47"/>
    </location>
</feature>
<feature type="region of interest" description="Disordered" evidence="7">
    <location>
        <begin position="120"/>
        <end position="156"/>
    </location>
</feature>
<dbReference type="GO" id="GO:0005874">
    <property type="term" value="C:microtubule"/>
    <property type="evidence" value="ECO:0007669"/>
    <property type="project" value="UniProtKB-KW"/>
</dbReference>
<dbReference type="GO" id="GO:0005524">
    <property type="term" value="F:ATP binding"/>
    <property type="evidence" value="ECO:0007669"/>
    <property type="project" value="UniProtKB-KW"/>
</dbReference>
<proteinExistence type="predicted"/>
<sequence length="1188" mass="132807">MARELAGALCRTPARAPASGVGSDENARPAGASVPAPAEPVAASRSPLRAIQPPGQPRRPVPTPKKGPGVREAGKTPARVGAATTPLRPTKIPGKPEQVQRLGFSTTAASSAQAQRSKLRDSILLREENRNVQNVSSTLQQDDSHAPAKEQDNSEDTLSLQLELAIMKTILLEEVKARAEADVRATALGDELKAVNQCTLEACRQKEATEKELKYTTSVLEALESEHVILIKEVEELKKNNLEQVSLIEELEELKKNNFQSPVFRKKRDVETPMLNTELEQEMDEIHRQAMCETSEVIISLQNQLSLQHELDACSKKELLAAKQSLVLLDQSIEILVQKEVLEQYFVSLLRGMEEETRQLESKLDQSNRFYEGRIKELEIKMQEMDYQAGALLISWNKEKEISEERKTYAEEKNKVIKLLEMSNEDGQITVCSLEEKVKLLEEEAEQLRRQQEKLEMELQNARQQLLLVPSSREAKSSLEDRMVDSPDPTRHPSNINNGVLRSQESRIGRKEPFESEVMMAFFEEQMQGSYASSLGDIFKEAAEDSLPTSHSLPHITSQIKPNPNAVEEAVELDTVAVESTPLVEHRDEPGEPSSDECMQESDPSGLEMAKPHSLERDFWSENSEFDSEEQVPPPAVESVIEVLKENELPPVSLVRPDDPVDYTQAPFLLKRLRSRNHYEGHRTATDKRFWSIEQQDLYNSIYSKAKLFHMQWIDWDYIDSIDEFSGVRQRCAHVGLEQMMSYHCDWDIELIRQFYSTVYISDDNSSITWMADGRRVTTNKRAWEETFGIAGSIHTARIHSEFFFDDDDKRIMYTAAECTVWKYLRTQLEPPTSYCGAASDIIALIFDEIELLISDLSRTNLLYAPYIMGMIMRAFEYDGPRETRHDIYKPRPDKPKKTKKVSRPLAPAVVAPSEPPPSACQPEVEANVEADDHSQFGEAGHRPQGEAVQHTNASLSSQILAPRSSLTPSLEATTPSPPPAPAAFPEQASMMHAGLRKMCPGTYDSEYRSLIQEDPFFEGPCSEHSELRQFSHRTCDAEEWSRIRWLAAWPVRGASCGMGHMVMGMSSVHLGGHCPGLSVGDLPAAAFARMVLSVRNLASFRSFSNFQVDIMKQKQGSAADGSPLGQQGAPAAARHTDRDLFESCSMAAADGSPLGQQGAPAAARHTDRDLFESCSMAGVGDTPLLHA</sequence>
<feature type="region of interest" description="Disordered" evidence="7">
    <location>
        <begin position="472"/>
        <end position="498"/>
    </location>
</feature>
<evidence type="ECO:0000256" key="7">
    <source>
        <dbReference type="SAM" id="MobiDB-lite"/>
    </source>
</evidence>
<organism evidence="8">
    <name type="scientific">Aegilops tauschii</name>
    <name type="common">Tausch's goatgrass</name>
    <name type="synonym">Aegilops squarrosa</name>
    <dbReference type="NCBI Taxonomy" id="37682"/>
    <lineage>
        <taxon>Eukaryota</taxon>
        <taxon>Viridiplantae</taxon>
        <taxon>Streptophyta</taxon>
        <taxon>Embryophyta</taxon>
        <taxon>Tracheophyta</taxon>
        <taxon>Spermatophyta</taxon>
        <taxon>Magnoliopsida</taxon>
        <taxon>Liliopsida</taxon>
        <taxon>Poales</taxon>
        <taxon>Poaceae</taxon>
        <taxon>BOP clade</taxon>
        <taxon>Pooideae</taxon>
        <taxon>Triticodae</taxon>
        <taxon>Triticeae</taxon>
        <taxon>Triticinae</taxon>
        <taxon>Aegilops</taxon>
    </lineage>
</organism>
<keyword evidence="1" id="KW-0493">Microtubule</keyword>
<feature type="region of interest" description="Disordered" evidence="7">
    <location>
        <begin position="583"/>
        <end position="609"/>
    </location>
</feature>
<evidence type="ECO:0000256" key="6">
    <source>
        <dbReference type="SAM" id="Coils"/>
    </source>
</evidence>
<evidence type="ECO:0000256" key="3">
    <source>
        <dbReference type="ARBA" id="ARBA00022840"/>
    </source>
</evidence>
<keyword evidence="4 6" id="KW-0175">Coiled coil</keyword>
<feature type="region of interest" description="Disordered" evidence="7">
    <location>
        <begin position="1115"/>
        <end position="1136"/>
    </location>
</feature>
<feature type="region of interest" description="Disordered" evidence="7">
    <location>
        <begin position="967"/>
        <end position="986"/>
    </location>
</feature>
<feature type="compositionally biased region" description="Pro residues" evidence="7">
    <location>
        <begin position="54"/>
        <end position="65"/>
    </location>
</feature>
<dbReference type="AlphaFoldDB" id="R7W429"/>
<evidence type="ECO:0000256" key="2">
    <source>
        <dbReference type="ARBA" id="ARBA00022741"/>
    </source>
</evidence>
<feature type="coiled-coil region" evidence="6">
    <location>
        <begin position="431"/>
        <end position="465"/>
    </location>
</feature>
<dbReference type="EnsemblPlants" id="EMT15137">
    <property type="protein sequence ID" value="EMT15137"/>
    <property type="gene ID" value="F775_23335"/>
</dbReference>
<feature type="compositionally biased region" description="Basic and acidic residues" evidence="7">
    <location>
        <begin position="120"/>
        <end position="130"/>
    </location>
</feature>
<keyword evidence="5" id="KW-0505">Motor protein</keyword>
<keyword evidence="3" id="KW-0067">ATP-binding</keyword>
<dbReference type="PANTHER" id="PTHR37739:SF10">
    <property type="entry name" value="AMINOTRANSFERASE-LIKE PLANT MOBILE DOMAIN-CONTAINING PROTEIN"/>
    <property type="match status" value="1"/>
</dbReference>
<feature type="compositionally biased region" description="Basic and acidic residues" evidence="7">
    <location>
        <begin position="886"/>
        <end position="896"/>
    </location>
</feature>
<evidence type="ECO:0000256" key="1">
    <source>
        <dbReference type="ARBA" id="ARBA00022701"/>
    </source>
</evidence>
<feature type="compositionally biased region" description="Basic and acidic residues" evidence="7">
    <location>
        <begin position="142"/>
        <end position="152"/>
    </location>
</feature>
<keyword evidence="2" id="KW-0547">Nucleotide-binding</keyword>
<protein>
    <submittedName>
        <fullName evidence="8">Uncharacterized protein</fullName>
    </submittedName>
</protein>
<accession>R7W429</accession>
<feature type="compositionally biased region" description="Basic and acidic residues" evidence="7">
    <location>
        <begin position="473"/>
        <end position="491"/>
    </location>
</feature>